<dbReference type="Proteomes" id="UP000698800">
    <property type="component" value="Unassembled WGS sequence"/>
</dbReference>
<dbReference type="OrthoDB" id="417208at2759"/>
<comment type="subcellular location">
    <subcellularLocation>
        <location evidence="1">Cytoplasm</location>
        <location evidence="1">Cytoskeleton</location>
    </subcellularLocation>
</comment>
<evidence type="ECO:0000256" key="5">
    <source>
        <dbReference type="ARBA" id="ARBA00034865"/>
    </source>
</evidence>
<dbReference type="AlphaFoldDB" id="A0A9P8I8E2"/>
<reference evidence="7" key="1">
    <citation type="submission" date="2021-03" db="EMBL/GenBank/DDBJ databases">
        <title>Comparative genomics and phylogenomic investigation of the class Geoglossomycetes provide insights into ecological specialization and systematics.</title>
        <authorList>
            <person name="Melie T."/>
            <person name="Pirro S."/>
            <person name="Miller A.N."/>
            <person name="Quandt A."/>
        </authorList>
    </citation>
    <scope>NUCLEOTIDE SEQUENCE</scope>
    <source>
        <strain evidence="7">GBOQ0MN5Z8</strain>
    </source>
</reference>
<dbReference type="GO" id="GO:0005869">
    <property type="term" value="C:dynactin complex"/>
    <property type="evidence" value="ECO:0007669"/>
    <property type="project" value="TreeGrafter"/>
</dbReference>
<keyword evidence="2" id="KW-0963">Cytoplasm</keyword>
<evidence type="ECO:0000256" key="6">
    <source>
        <dbReference type="SAM" id="MobiDB-lite"/>
    </source>
</evidence>
<dbReference type="Pfam" id="PF21711">
    <property type="entry name" value="DCTN5"/>
    <property type="match status" value="2"/>
</dbReference>
<keyword evidence="8" id="KW-1185">Reference proteome</keyword>
<comment type="caution">
    <text evidence="7">The sequence shown here is derived from an EMBL/GenBank/DDBJ whole genome shotgun (WGS) entry which is preliminary data.</text>
</comment>
<feature type="compositionally biased region" description="Low complexity" evidence="6">
    <location>
        <begin position="74"/>
        <end position="105"/>
    </location>
</feature>
<comment type="similarity">
    <text evidence="4">Belongs to the dynactin subunits 5/6 family. Dynactin subunit 5 subfamily.</text>
</comment>
<dbReference type="InterPro" id="IPR011004">
    <property type="entry name" value="Trimer_LpxA-like_sf"/>
</dbReference>
<dbReference type="SUPFAM" id="SSF51161">
    <property type="entry name" value="Trimeric LpxA-like enzymes"/>
    <property type="match status" value="1"/>
</dbReference>
<name>A0A9P8I8E2_9PEZI</name>
<evidence type="ECO:0000313" key="7">
    <source>
        <dbReference type="EMBL" id="KAH0545139.1"/>
    </source>
</evidence>
<evidence type="ECO:0000256" key="1">
    <source>
        <dbReference type="ARBA" id="ARBA00004245"/>
    </source>
</evidence>
<evidence type="ECO:0000256" key="4">
    <source>
        <dbReference type="ARBA" id="ARBA00034706"/>
    </source>
</evidence>
<dbReference type="EMBL" id="JAGHQL010000009">
    <property type="protein sequence ID" value="KAH0545139.1"/>
    <property type="molecule type" value="Genomic_DNA"/>
</dbReference>
<gene>
    <name evidence="7" type="ORF">FGG08_000751</name>
</gene>
<dbReference type="PANTHER" id="PTHR46126">
    <property type="entry name" value="DYNACTIN SUBUNIT 5"/>
    <property type="match status" value="1"/>
</dbReference>
<evidence type="ECO:0000256" key="2">
    <source>
        <dbReference type="ARBA" id="ARBA00022490"/>
    </source>
</evidence>
<proteinExistence type="inferred from homology"/>
<sequence length="234" mass="24934">MQNEKCATATPDDTYISGNLQAMPPKVAKGEYIETDTGNKVSRKSNIFGTQHIILGGKTIIQADCTIRGDLYRTTPPSSSSSTTTTTTSSSSSSQTSSTTTATATSTTGNPNIAIAIGRYCILSPRSLLRPPSKIYRGIHSHYPLKLGDHVFIGPDSIIEAAVIGSYVHIGAGSVVGKFVIIKDCVKVLDGTVIPQGMVIPSFSIVAGRPARVVDEVPETGQEMMDLREVYRKI</sequence>
<protein>
    <recommendedName>
        <fullName evidence="5">Dynactin subunit 5</fullName>
    </recommendedName>
</protein>
<dbReference type="InterPro" id="IPR047125">
    <property type="entry name" value="DCTN5"/>
</dbReference>
<organism evidence="7 8">
    <name type="scientific">Glutinoglossum americanum</name>
    <dbReference type="NCBI Taxonomy" id="1670608"/>
    <lineage>
        <taxon>Eukaryota</taxon>
        <taxon>Fungi</taxon>
        <taxon>Dikarya</taxon>
        <taxon>Ascomycota</taxon>
        <taxon>Pezizomycotina</taxon>
        <taxon>Geoglossomycetes</taxon>
        <taxon>Geoglossales</taxon>
        <taxon>Geoglossaceae</taxon>
        <taxon>Glutinoglossum</taxon>
    </lineage>
</organism>
<feature type="region of interest" description="Disordered" evidence="6">
    <location>
        <begin position="72"/>
        <end position="105"/>
    </location>
</feature>
<accession>A0A9P8I8E2</accession>
<dbReference type="CDD" id="cd03359">
    <property type="entry name" value="LbH_Dynactin_5"/>
    <property type="match status" value="1"/>
</dbReference>
<keyword evidence="3" id="KW-0206">Cytoskeleton</keyword>
<dbReference type="Gene3D" id="2.160.10.10">
    <property type="entry name" value="Hexapeptide repeat proteins"/>
    <property type="match status" value="1"/>
</dbReference>
<evidence type="ECO:0000313" key="8">
    <source>
        <dbReference type="Proteomes" id="UP000698800"/>
    </source>
</evidence>
<dbReference type="PANTHER" id="PTHR46126:SF1">
    <property type="entry name" value="DYNACTIN SUBUNIT 5"/>
    <property type="match status" value="1"/>
</dbReference>
<evidence type="ECO:0000256" key="3">
    <source>
        <dbReference type="ARBA" id="ARBA00023212"/>
    </source>
</evidence>